<evidence type="ECO:0000313" key="2">
    <source>
        <dbReference type="Proteomes" id="UP001162480"/>
    </source>
</evidence>
<organism evidence="1 2">
    <name type="scientific">Octopus vulgaris</name>
    <name type="common">Common octopus</name>
    <dbReference type="NCBI Taxonomy" id="6645"/>
    <lineage>
        <taxon>Eukaryota</taxon>
        <taxon>Metazoa</taxon>
        <taxon>Spiralia</taxon>
        <taxon>Lophotrochozoa</taxon>
        <taxon>Mollusca</taxon>
        <taxon>Cephalopoda</taxon>
        <taxon>Coleoidea</taxon>
        <taxon>Octopodiformes</taxon>
        <taxon>Octopoda</taxon>
        <taxon>Incirrata</taxon>
        <taxon>Octopodidae</taxon>
        <taxon>Octopus</taxon>
    </lineage>
</organism>
<name>A0AA36AIJ8_OCTVU</name>
<keyword evidence="2" id="KW-1185">Reference proteome</keyword>
<protein>
    <submittedName>
        <fullName evidence="1">Uncharacterized protein</fullName>
    </submittedName>
</protein>
<dbReference type="AlphaFoldDB" id="A0AA36AIJ8"/>
<reference evidence="1" key="1">
    <citation type="submission" date="2023-08" db="EMBL/GenBank/DDBJ databases">
        <authorList>
            <person name="Alioto T."/>
            <person name="Alioto T."/>
            <person name="Gomez Garrido J."/>
        </authorList>
    </citation>
    <scope>NUCLEOTIDE SEQUENCE</scope>
</reference>
<accession>A0AA36AIJ8</accession>
<dbReference type="EMBL" id="OX597814">
    <property type="protein sequence ID" value="CAI9715232.1"/>
    <property type="molecule type" value="Genomic_DNA"/>
</dbReference>
<dbReference type="Proteomes" id="UP001162480">
    <property type="component" value="Chromosome 1"/>
</dbReference>
<evidence type="ECO:0000313" key="1">
    <source>
        <dbReference type="EMBL" id="CAI9715232.1"/>
    </source>
</evidence>
<proteinExistence type="predicted"/>
<gene>
    <name evidence="1" type="ORF">OCTVUL_1B028060</name>
</gene>
<sequence>MLEKLRINGMVLIKGPPGGRGQRRRRLESPFPLPIWNVWDQCMTGIARTTNSLKAYHSGLKTVVNIGHLNSWKLIDVTKCEERYSFFHFSYDLDELTDDELTNTVLTGAELNDDKLPSTNYIKKPLHSCGHTTHPSFLGSFHLPNLEF</sequence>